<dbReference type="InterPro" id="IPR041827">
    <property type="entry name" value="CpdB_N"/>
</dbReference>
<evidence type="ECO:0000256" key="5">
    <source>
        <dbReference type="ARBA" id="ARBA00006654"/>
    </source>
</evidence>
<dbReference type="PROSITE" id="PS00786">
    <property type="entry name" value="5_NUCLEOTIDASE_2"/>
    <property type="match status" value="1"/>
</dbReference>
<evidence type="ECO:0000256" key="4">
    <source>
        <dbReference type="ARBA" id="ARBA00004196"/>
    </source>
</evidence>
<evidence type="ECO:0000256" key="6">
    <source>
        <dbReference type="ARBA" id="ARBA00022723"/>
    </source>
</evidence>
<dbReference type="CDD" id="cd07410">
    <property type="entry name" value="MPP_CpdB_N"/>
    <property type="match status" value="1"/>
</dbReference>
<dbReference type="GO" id="GO:0008254">
    <property type="term" value="F:3'-nucleotidase activity"/>
    <property type="evidence" value="ECO:0007669"/>
    <property type="project" value="UniProtKB-EC"/>
</dbReference>
<dbReference type="InterPro" id="IPR008334">
    <property type="entry name" value="5'-Nucleotdase_C"/>
</dbReference>
<feature type="domain" description="Calcineurin-like phosphoesterase" evidence="12">
    <location>
        <begin position="11"/>
        <end position="242"/>
    </location>
</feature>
<dbReference type="GO" id="GO:0000166">
    <property type="term" value="F:nucleotide binding"/>
    <property type="evidence" value="ECO:0007669"/>
    <property type="project" value="UniProtKB-KW"/>
</dbReference>
<evidence type="ECO:0000256" key="3">
    <source>
        <dbReference type="ARBA" id="ARBA00001968"/>
    </source>
</evidence>
<name>A0A4P8XGU1_9BACL</name>
<evidence type="ECO:0000259" key="12">
    <source>
        <dbReference type="Pfam" id="PF00149"/>
    </source>
</evidence>
<evidence type="ECO:0000259" key="13">
    <source>
        <dbReference type="Pfam" id="PF02872"/>
    </source>
</evidence>
<dbReference type="RefSeq" id="WP_233281146.1">
    <property type="nucleotide sequence ID" value="NZ_CP040396.1"/>
</dbReference>
<protein>
    <submittedName>
        <fullName evidence="14">5'-nucleotidase domain-containing protein</fullName>
    </submittedName>
</protein>
<gene>
    <name evidence="14" type="ORF">E6C60_0984</name>
</gene>
<evidence type="ECO:0000256" key="1">
    <source>
        <dbReference type="ARBA" id="ARBA00000527"/>
    </source>
</evidence>
<feature type="domain" description="5'-Nucleotidase C-terminal" evidence="13">
    <location>
        <begin position="331"/>
        <end position="488"/>
    </location>
</feature>
<evidence type="ECO:0000313" key="15">
    <source>
        <dbReference type="Proteomes" id="UP000300879"/>
    </source>
</evidence>
<keyword evidence="15" id="KW-1185">Reference proteome</keyword>
<comment type="catalytic activity">
    <reaction evidence="2">
        <text>a nucleoside 2',3'-cyclic phosphate + H2O = a nucleoside 3'-phosphate + H(+)</text>
        <dbReference type="Rhea" id="RHEA:19621"/>
        <dbReference type="ChEBI" id="CHEBI:15377"/>
        <dbReference type="ChEBI" id="CHEBI:15378"/>
        <dbReference type="ChEBI" id="CHEBI:66949"/>
        <dbReference type="ChEBI" id="CHEBI:66954"/>
        <dbReference type="EC" id="3.1.4.16"/>
    </reaction>
</comment>
<dbReference type="InterPro" id="IPR006179">
    <property type="entry name" value="5_nucleotidase/apyrase"/>
</dbReference>
<proteinExistence type="inferred from homology"/>
<comment type="subcellular location">
    <subcellularLocation>
        <location evidence="4">Cell envelope</location>
    </subcellularLocation>
</comment>
<dbReference type="Gene3D" id="3.90.780.10">
    <property type="entry name" value="5'-Nucleotidase, C-terminal domain"/>
    <property type="match status" value="1"/>
</dbReference>
<dbReference type="PANTHER" id="PTHR11575">
    <property type="entry name" value="5'-NUCLEOTIDASE-RELATED"/>
    <property type="match status" value="1"/>
</dbReference>
<dbReference type="InterPro" id="IPR006146">
    <property type="entry name" value="5'-Nucleotdase_CS"/>
</dbReference>
<dbReference type="Pfam" id="PF00149">
    <property type="entry name" value="Metallophos"/>
    <property type="match status" value="1"/>
</dbReference>
<dbReference type="SUPFAM" id="SSF55816">
    <property type="entry name" value="5'-nucleotidase (syn. UDP-sugar hydrolase), C-terminal domain"/>
    <property type="match status" value="1"/>
</dbReference>
<keyword evidence="6" id="KW-0479">Metal-binding</keyword>
<dbReference type="Pfam" id="PF02872">
    <property type="entry name" value="5_nucleotid_C"/>
    <property type="match status" value="1"/>
</dbReference>
<keyword evidence="8 11" id="KW-0547">Nucleotide-binding</keyword>
<evidence type="ECO:0000256" key="2">
    <source>
        <dbReference type="ARBA" id="ARBA00001730"/>
    </source>
</evidence>
<dbReference type="GO" id="GO:0009166">
    <property type="term" value="P:nucleotide catabolic process"/>
    <property type="evidence" value="ECO:0007669"/>
    <property type="project" value="InterPro"/>
</dbReference>
<dbReference type="Proteomes" id="UP000300879">
    <property type="component" value="Chromosome"/>
</dbReference>
<comment type="cofactor">
    <cofactor evidence="3">
        <name>a divalent metal cation</name>
        <dbReference type="ChEBI" id="CHEBI:60240"/>
    </cofactor>
</comment>
<evidence type="ECO:0000256" key="7">
    <source>
        <dbReference type="ARBA" id="ARBA00022729"/>
    </source>
</evidence>
<evidence type="ECO:0000313" key="14">
    <source>
        <dbReference type="EMBL" id="QCT01702.1"/>
    </source>
</evidence>
<dbReference type="SUPFAM" id="SSF56300">
    <property type="entry name" value="Metallo-dependent phosphatases"/>
    <property type="match status" value="1"/>
</dbReference>
<dbReference type="AlphaFoldDB" id="A0A4P8XGU1"/>
<dbReference type="EMBL" id="CP040396">
    <property type="protein sequence ID" value="QCT01702.1"/>
    <property type="molecule type" value="Genomic_DNA"/>
</dbReference>
<dbReference type="InterPro" id="IPR036907">
    <property type="entry name" value="5'-Nucleotdase_C_sf"/>
</dbReference>
<dbReference type="GO" id="GO:0046872">
    <property type="term" value="F:metal ion binding"/>
    <property type="evidence" value="ECO:0007669"/>
    <property type="project" value="UniProtKB-KW"/>
</dbReference>
<organism evidence="14 15">
    <name type="scientific">Paenibacillus algicola</name>
    <dbReference type="NCBI Taxonomy" id="2565926"/>
    <lineage>
        <taxon>Bacteria</taxon>
        <taxon>Bacillati</taxon>
        <taxon>Bacillota</taxon>
        <taxon>Bacilli</taxon>
        <taxon>Bacillales</taxon>
        <taxon>Paenibacillaceae</taxon>
        <taxon>Paenibacillus</taxon>
    </lineage>
</organism>
<accession>A0A4P8XGU1</accession>
<sequence length="547" mass="60770">MEDHRCEVILLQTSDVHGCLLPRSYADQSEVCYGLARVASIIKEERRKHKQVLLMDSGDSLQGTPLTYYHARVNSTPAHPVIACMNELGYDAAGIGNHEFNYGLPYLERTMKEARFPWLSANILDTATGQPKFGPPYLIKELPLGLRIGILGLTTSYIPNWERPEHIAGLTFSDPVEAARTWVHHMKKHERADVIVVAYHGGLERDVKTGVPTEPLTGENVGIALCQQVPGIDVLLTGHQHRSLAGYEVNGVCVVQPGYEGRALGKVTLQLANEGDGWKLLHKQSELMGADDYEPDPVIEDKVREVEALTQAWLDQPIGEVDGDLSIHAPAEVRLSEHPLIEWINRVQMDVSGADVSCTALFDNRSSGFGAVITMRDLVTFYVYPNTLKVLRISGRDLREALEQSAQYFTLDDTGAIIVHPAYLAPKPQHYNYDMWEGIEYTLDISRPAGQRVTRLEHNGRPVVDQQAFDVVMNNYRASGGGNFEMFRDKPVVKDIPMDMVELLADYITSHGRITASVNHNWLVVGGHSPAPDLARGSAETRTRAGR</sequence>
<dbReference type="KEGG" id="palo:E6C60_0984"/>
<keyword evidence="10" id="KW-0511">Multifunctional enzyme</keyword>
<comment type="similarity">
    <text evidence="5 11">Belongs to the 5'-nucleotidase family.</text>
</comment>
<dbReference type="PRINTS" id="PR01607">
    <property type="entry name" value="APYRASEFAMLY"/>
</dbReference>
<dbReference type="InterPro" id="IPR029052">
    <property type="entry name" value="Metallo-depent_PP-like"/>
</dbReference>
<evidence type="ECO:0000256" key="11">
    <source>
        <dbReference type="RuleBase" id="RU362119"/>
    </source>
</evidence>
<dbReference type="PANTHER" id="PTHR11575:SF6">
    <property type="entry name" value="2',3'-CYCLIC-NUCLEOTIDE 2'-PHOSPHODIESTERASE_3'-NUCLEOTIDASE"/>
    <property type="match status" value="1"/>
</dbReference>
<dbReference type="InterPro" id="IPR004843">
    <property type="entry name" value="Calcineurin-like_PHP"/>
</dbReference>
<evidence type="ECO:0000256" key="9">
    <source>
        <dbReference type="ARBA" id="ARBA00022801"/>
    </source>
</evidence>
<reference evidence="14 15" key="1">
    <citation type="submission" date="2019-05" db="EMBL/GenBank/DDBJ databases">
        <authorList>
            <person name="Chen C."/>
        </authorList>
    </citation>
    <scope>NUCLEOTIDE SEQUENCE [LARGE SCALE GENOMIC DNA]</scope>
    <source>
        <strain evidence="14 15">HB172198</strain>
    </source>
</reference>
<evidence type="ECO:0000256" key="8">
    <source>
        <dbReference type="ARBA" id="ARBA00022741"/>
    </source>
</evidence>
<comment type="catalytic activity">
    <reaction evidence="1">
        <text>a ribonucleoside 3'-phosphate + H2O = a ribonucleoside + phosphate</text>
        <dbReference type="Rhea" id="RHEA:10144"/>
        <dbReference type="ChEBI" id="CHEBI:13197"/>
        <dbReference type="ChEBI" id="CHEBI:15377"/>
        <dbReference type="ChEBI" id="CHEBI:18254"/>
        <dbReference type="ChEBI" id="CHEBI:43474"/>
        <dbReference type="EC" id="3.1.3.6"/>
    </reaction>
</comment>
<keyword evidence="7" id="KW-0732">Signal</keyword>
<keyword evidence="9 11" id="KW-0378">Hydrolase</keyword>
<dbReference type="GO" id="GO:0008663">
    <property type="term" value="F:2',3'-cyclic-nucleotide 2'-phosphodiesterase activity"/>
    <property type="evidence" value="ECO:0007669"/>
    <property type="project" value="UniProtKB-EC"/>
</dbReference>
<dbReference type="GO" id="GO:0030288">
    <property type="term" value="C:outer membrane-bounded periplasmic space"/>
    <property type="evidence" value="ECO:0007669"/>
    <property type="project" value="TreeGrafter"/>
</dbReference>
<evidence type="ECO:0000256" key="10">
    <source>
        <dbReference type="ARBA" id="ARBA00023268"/>
    </source>
</evidence>
<dbReference type="Gene3D" id="3.60.21.10">
    <property type="match status" value="1"/>
</dbReference>